<protein>
    <recommendedName>
        <fullName evidence="4">Excreted virulence factor EspC (Type VII ESX diderm)</fullName>
    </recommendedName>
</protein>
<evidence type="ECO:0000313" key="2">
    <source>
        <dbReference type="EMBL" id="GIF90448.1"/>
    </source>
</evidence>
<dbReference type="RefSeq" id="WP_191842589.1">
    <property type="nucleotide sequence ID" value="NZ_BAAALB010000024.1"/>
</dbReference>
<evidence type="ECO:0000313" key="3">
    <source>
        <dbReference type="Proteomes" id="UP000619293"/>
    </source>
</evidence>
<proteinExistence type="predicted"/>
<name>A0A8J3NSF0_9ACTN</name>
<keyword evidence="3" id="KW-1185">Reference proteome</keyword>
<dbReference type="SUPFAM" id="SSF140453">
    <property type="entry name" value="EsxAB dimer-like"/>
    <property type="match status" value="1"/>
</dbReference>
<organism evidence="2 3">
    <name type="scientific">Catellatospora chokoriensis</name>
    <dbReference type="NCBI Taxonomy" id="310353"/>
    <lineage>
        <taxon>Bacteria</taxon>
        <taxon>Bacillati</taxon>
        <taxon>Actinomycetota</taxon>
        <taxon>Actinomycetes</taxon>
        <taxon>Micromonosporales</taxon>
        <taxon>Micromonosporaceae</taxon>
        <taxon>Catellatospora</taxon>
    </lineage>
</organism>
<dbReference type="Pfam" id="PF10824">
    <property type="entry name" value="T7SS_ESX_EspC"/>
    <property type="match status" value="1"/>
</dbReference>
<accession>A0A8J3NSF0</accession>
<dbReference type="Gene3D" id="1.10.287.1060">
    <property type="entry name" value="ESAT-6-like"/>
    <property type="match status" value="1"/>
</dbReference>
<sequence>MTFEVQPQALRAAAKAYDTSADHLAVARDYNQTHSQFEWYEEGLIAGANTDHDNLISLLRRRLTQATDLLGRSADELAKAADAYEGVDTKAAAQLDSSYPPVERADTRTRHGL</sequence>
<dbReference type="EMBL" id="BONG01000023">
    <property type="protein sequence ID" value="GIF90448.1"/>
    <property type="molecule type" value="Genomic_DNA"/>
</dbReference>
<dbReference type="AlphaFoldDB" id="A0A8J3NSF0"/>
<comment type="caution">
    <text evidence="2">The sequence shown here is derived from an EMBL/GenBank/DDBJ whole genome shotgun (WGS) entry which is preliminary data.</text>
</comment>
<feature type="region of interest" description="Disordered" evidence="1">
    <location>
        <begin position="92"/>
        <end position="113"/>
    </location>
</feature>
<dbReference type="InterPro" id="IPR036689">
    <property type="entry name" value="ESAT-6-like_sf"/>
</dbReference>
<dbReference type="Proteomes" id="UP000619293">
    <property type="component" value="Unassembled WGS sequence"/>
</dbReference>
<dbReference type="GO" id="GO:0009306">
    <property type="term" value="P:protein secretion"/>
    <property type="evidence" value="ECO:0007669"/>
    <property type="project" value="InterPro"/>
</dbReference>
<reference evidence="2 3" key="1">
    <citation type="submission" date="2021-01" db="EMBL/GenBank/DDBJ databases">
        <title>Whole genome shotgun sequence of Catellatospora chokoriensis NBRC 107358.</title>
        <authorList>
            <person name="Komaki H."/>
            <person name="Tamura T."/>
        </authorList>
    </citation>
    <scope>NUCLEOTIDE SEQUENCE [LARGE SCALE GENOMIC DNA]</scope>
    <source>
        <strain evidence="2 3">NBRC 107358</strain>
    </source>
</reference>
<evidence type="ECO:0000256" key="1">
    <source>
        <dbReference type="SAM" id="MobiDB-lite"/>
    </source>
</evidence>
<evidence type="ECO:0008006" key="4">
    <source>
        <dbReference type="Google" id="ProtNLM"/>
    </source>
</evidence>
<gene>
    <name evidence="2" type="ORF">Cch02nite_38920</name>
</gene>
<feature type="compositionally biased region" description="Basic and acidic residues" evidence="1">
    <location>
        <begin position="103"/>
        <end position="113"/>
    </location>
</feature>
<dbReference type="InterPro" id="IPR022536">
    <property type="entry name" value="EspC"/>
</dbReference>